<feature type="signal peptide" evidence="1">
    <location>
        <begin position="1"/>
        <end position="24"/>
    </location>
</feature>
<protein>
    <submittedName>
        <fullName evidence="2">Uncharacterized protein</fullName>
    </submittedName>
</protein>
<keyword evidence="3" id="KW-1185">Reference proteome</keyword>
<dbReference type="AlphaFoldDB" id="A0A2K9NTN8"/>
<keyword evidence="1" id="KW-0732">Signal</keyword>
<organism evidence="2 3">
    <name type="scientific">Bacteriovorax stolpii</name>
    <name type="common">Bdellovibrio stolpii</name>
    <dbReference type="NCBI Taxonomy" id="960"/>
    <lineage>
        <taxon>Bacteria</taxon>
        <taxon>Pseudomonadati</taxon>
        <taxon>Bdellovibrionota</taxon>
        <taxon>Bacteriovoracia</taxon>
        <taxon>Bacteriovoracales</taxon>
        <taxon>Bacteriovoracaceae</taxon>
        <taxon>Bacteriovorax</taxon>
    </lineage>
</organism>
<proteinExistence type="predicted"/>
<evidence type="ECO:0000256" key="1">
    <source>
        <dbReference type="SAM" id="SignalP"/>
    </source>
</evidence>
<accession>A0A2K9NTN8</accession>
<name>A0A2K9NTN8_BACTC</name>
<gene>
    <name evidence="2" type="ORF">C0V70_12245</name>
</gene>
<evidence type="ECO:0000313" key="3">
    <source>
        <dbReference type="Proteomes" id="UP000235584"/>
    </source>
</evidence>
<evidence type="ECO:0000313" key="2">
    <source>
        <dbReference type="EMBL" id="AUN98858.1"/>
    </source>
</evidence>
<dbReference type="KEGG" id="bsto:C0V70_12245"/>
<feature type="chain" id="PRO_5014720352" evidence="1">
    <location>
        <begin position="25"/>
        <end position="115"/>
    </location>
</feature>
<sequence length="115" mass="13249">MKTQKMRLSVALLALILTSAQAFAHCPSSYKEEKVCFMLEKNLLYIYDHKLEHNGPYKDFEKADLVALKSPKGQKLDFKKVARGIYKIESAETLKNITVEVSLDKKKNDIKVYHE</sequence>
<dbReference type="Proteomes" id="UP000235584">
    <property type="component" value="Chromosome"/>
</dbReference>
<reference evidence="2 3" key="1">
    <citation type="submission" date="2018-01" db="EMBL/GenBank/DDBJ databases">
        <title>Complete genome sequence of Bacteriovorax stolpii DSM12778.</title>
        <authorList>
            <person name="Tang B."/>
            <person name="Chang J."/>
        </authorList>
    </citation>
    <scope>NUCLEOTIDE SEQUENCE [LARGE SCALE GENOMIC DNA]</scope>
    <source>
        <strain evidence="2 3">DSM 12778</strain>
    </source>
</reference>
<dbReference type="EMBL" id="CP025704">
    <property type="protein sequence ID" value="AUN98858.1"/>
    <property type="molecule type" value="Genomic_DNA"/>
</dbReference>